<dbReference type="Proteomes" id="UP000051936">
    <property type="component" value="Unassembled WGS sequence"/>
</dbReference>
<organism evidence="3 4">
    <name type="scientific">Bradyrhizobium manausense</name>
    <dbReference type="NCBI Taxonomy" id="989370"/>
    <lineage>
        <taxon>Bacteria</taxon>
        <taxon>Pseudomonadati</taxon>
        <taxon>Pseudomonadota</taxon>
        <taxon>Alphaproteobacteria</taxon>
        <taxon>Hyphomicrobiales</taxon>
        <taxon>Nitrobacteraceae</taxon>
        <taxon>Bradyrhizobium</taxon>
    </lineage>
</organism>
<dbReference type="EMBL" id="LJYG01000108">
    <property type="protein sequence ID" value="KRQ03116.1"/>
    <property type="molecule type" value="Genomic_DNA"/>
</dbReference>
<dbReference type="AlphaFoldDB" id="A0A0R3D5W4"/>
<keyword evidence="2" id="KW-0812">Transmembrane</keyword>
<feature type="transmembrane region" description="Helical" evidence="2">
    <location>
        <begin position="30"/>
        <end position="54"/>
    </location>
</feature>
<evidence type="ECO:0000256" key="2">
    <source>
        <dbReference type="SAM" id="Phobius"/>
    </source>
</evidence>
<name>A0A0R3D5W4_9BRAD</name>
<evidence type="ECO:0000256" key="1">
    <source>
        <dbReference type="SAM" id="MobiDB-lite"/>
    </source>
</evidence>
<reference evidence="3 4" key="1">
    <citation type="submission" date="2015-09" db="EMBL/GenBank/DDBJ databases">
        <title>Draft Genome Sequence of Bradyrhizobium manausense Strain BR 3351T, a Novel Symbiotic Nitrogen-Fixing Alphaproteobacterium Isolated from Brazilian Amazon Rain Forest.</title>
        <authorList>
            <person name="De Araujo J.L."/>
            <person name="Zilli J.E."/>
        </authorList>
    </citation>
    <scope>NUCLEOTIDE SEQUENCE [LARGE SCALE GENOMIC DNA]</scope>
    <source>
        <strain evidence="3 4">BR3351</strain>
    </source>
</reference>
<comment type="caution">
    <text evidence="3">The sequence shown here is derived from an EMBL/GenBank/DDBJ whole genome shotgun (WGS) entry which is preliminary data.</text>
</comment>
<feature type="region of interest" description="Disordered" evidence="1">
    <location>
        <begin position="1"/>
        <end position="25"/>
    </location>
</feature>
<protein>
    <submittedName>
        <fullName evidence="3">Uncharacterized protein</fullName>
    </submittedName>
</protein>
<sequence length="60" mass="6560">MLRKSLGADSKFNALRGTTNRSRQHGSNTLIRFPFTNAATLLPAMIASGAVAILRTNDWQ</sequence>
<feature type="compositionally biased region" description="Polar residues" evidence="1">
    <location>
        <begin position="16"/>
        <end position="25"/>
    </location>
</feature>
<keyword evidence="2" id="KW-1133">Transmembrane helix</keyword>
<keyword evidence="2" id="KW-0472">Membrane</keyword>
<evidence type="ECO:0000313" key="3">
    <source>
        <dbReference type="EMBL" id="KRQ03116.1"/>
    </source>
</evidence>
<proteinExistence type="predicted"/>
<gene>
    <name evidence="3" type="ORF">AOQ71_30600</name>
</gene>
<keyword evidence="4" id="KW-1185">Reference proteome</keyword>
<evidence type="ECO:0000313" key="4">
    <source>
        <dbReference type="Proteomes" id="UP000051936"/>
    </source>
</evidence>
<accession>A0A0R3D5W4</accession>